<proteinExistence type="predicted"/>
<reference evidence="2" key="1">
    <citation type="journal article" date="2019" name="Int. J. Syst. Evol. Microbiol.">
        <title>The Global Catalogue of Microorganisms (GCM) 10K type strain sequencing project: providing services to taxonomists for standard genome sequencing and annotation.</title>
        <authorList>
            <consortium name="The Broad Institute Genomics Platform"/>
            <consortium name="The Broad Institute Genome Sequencing Center for Infectious Disease"/>
            <person name="Wu L."/>
            <person name="Ma J."/>
        </authorList>
    </citation>
    <scope>NUCLEOTIDE SEQUENCE [LARGE SCALE GENOMIC DNA]</scope>
    <source>
        <strain evidence="2">JCM 13002</strain>
    </source>
</reference>
<dbReference type="EMBL" id="BAAALD010000111">
    <property type="protein sequence ID" value="GAA1119041.1"/>
    <property type="molecule type" value="Genomic_DNA"/>
</dbReference>
<organism evidence="1 2">
    <name type="scientific">Kitasatospora arboriphila</name>
    <dbReference type="NCBI Taxonomy" id="258052"/>
    <lineage>
        <taxon>Bacteria</taxon>
        <taxon>Bacillati</taxon>
        <taxon>Actinomycetota</taxon>
        <taxon>Actinomycetes</taxon>
        <taxon>Kitasatosporales</taxon>
        <taxon>Streptomycetaceae</taxon>
        <taxon>Kitasatospora</taxon>
    </lineage>
</organism>
<accession>A0ABP4ETB3</accession>
<dbReference type="Proteomes" id="UP001499987">
    <property type="component" value="Unassembled WGS sequence"/>
</dbReference>
<evidence type="ECO:0000313" key="2">
    <source>
        <dbReference type="Proteomes" id="UP001499987"/>
    </source>
</evidence>
<sequence>MTAVARTAALRGREVLRMAFSLFRVGHRVVLRGGWCGGWCGAASEGGAVLLPGCCPGVSGVPGVAGACGPVAAVPTAGDRCRWSAGRARRTAVGALLPGAIRH</sequence>
<name>A0ABP4ETB3_9ACTN</name>
<gene>
    <name evidence="1" type="ORF">GCM10009663_68750</name>
</gene>
<evidence type="ECO:0000313" key="1">
    <source>
        <dbReference type="EMBL" id="GAA1119041.1"/>
    </source>
</evidence>
<comment type="caution">
    <text evidence="1">The sequence shown here is derived from an EMBL/GenBank/DDBJ whole genome shotgun (WGS) entry which is preliminary data.</text>
</comment>
<keyword evidence="2" id="KW-1185">Reference proteome</keyword>
<protein>
    <submittedName>
        <fullName evidence="1">Uncharacterized protein</fullName>
    </submittedName>
</protein>